<feature type="domain" description="Methyltransferase type 11" evidence="1">
    <location>
        <begin position="56"/>
        <end position="154"/>
    </location>
</feature>
<protein>
    <submittedName>
        <fullName evidence="2">Class I SAM-dependent methyltransferase</fullName>
    </submittedName>
</protein>
<gene>
    <name evidence="2" type="ORF">GCM10022214_74890</name>
</gene>
<keyword evidence="2" id="KW-0808">Transferase</keyword>
<dbReference type="Proteomes" id="UP001500683">
    <property type="component" value="Unassembled WGS sequence"/>
</dbReference>
<dbReference type="InterPro" id="IPR029063">
    <property type="entry name" value="SAM-dependent_MTases_sf"/>
</dbReference>
<sequence>MSATAPKIVNSHQAEAWNGYEGEHWAAHRDRYDAVNSGFNGALLDAAAIGERDRVLDVGCGNGQVTRLAARRARLGQVTGVDLSGPMLRTARLAALDEHVGNVTFERGDAQVHPFPDGAFDVAISRFGVMFFADPVAAFANIRRALRPGGRVAFLCMQPVRGSGLGELFAALAEHVPQLRPAGAADTGPTSLADPERVRAVLGDGAGFRDVTCAHVEAVQVWGRDAADAARFLGGWGPVRHHLGGVDEATAARALEALEIAMRRFEEPDAVRLPATAWLVTAFR</sequence>
<proteinExistence type="predicted"/>
<dbReference type="PANTHER" id="PTHR43591">
    <property type="entry name" value="METHYLTRANSFERASE"/>
    <property type="match status" value="1"/>
</dbReference>
<dbReference type="Gene3D" id="3.40.50.150">
    <property type="entry name" value="Vaccinia Virus protein VP39"/>
    <property type="match status" value="1"/>
</dbReference>
<reference evidence="3" key="1">
    <citation type="journal article" date="2019" name="Int. J. Syst. Evol. Microbiol.">
        <title>The Global Catalogue of Microorganisms (GCM) 10K type strain sequencing project: providing services to taxonomists for standard genome sequencing and annotation.</title>
        <authorList>
            <consortium name="The Broad Institute Genomics Platform"/>
            <consortium name="The Broad Institute Genome Sequencing Center for Infectious Disease"/>
            <person name="Wu L."/>
            <person name="Ma J."/>
        </authorList>
    </citation>
    <scope>NUCLEOTIDE SEQUENCE [LARGE SCALE GENOMIC DNA]</scope>
    <source>
        <strain evidence="3">JCM 16702</strain>
    </source>
</reference>
<evidence type="ECO:0000313" key="2">
    <source>
        <dbReference type="EMBL" id="GAA4099136.1"/>
    </source>
</evidence>
<accession>A0ABP7WXA5</accession>
<dbReference type="RefSeq" id="WP_344957075.1">
    <property type="nucleotide sequence ID" value="NZ_BAAAZG010000059.1"/>
</dbReference>
<dbReference type="Pfam" id="PF08241">
    <property type="entry name" value="Methyltransf_11"/>
    <property type="match status" value="1"/>
</dbReference>
<comment type="caution">
    <text evidence="2">The sequence shown here is derived from an EMBL/GenBank/DDBJ whole genome shotgun (WGS) entry which is preliminary data.</text>
</comment>
<evidence type="ECO:0000313" key="3">
    <source>
        <dbReference type="Proteomes" id="UP001500683"/>
    </source>
</evidence>
<evidence type="ECO:0000259" key="1">
    <source>
        <dbReference type="Pfam" id="PF08241"/>
    </source>
</evidence>
<dbReference type="EMBL" id="BAAAZG010000059">
    <property type="protein sequence ID" value="GAA4099136.1"/>
    <property type="molecule type" value="Genomic_DNA"/>
</dbReference>
<keyword evidence="3" id="KW-1185">Reference proteome</keyword>
<keyword evidence="2" id="KW-0489">Methyltransferase</keyword>
<name>A0ABP7WXA5_9ACTN</name>
<dbReference type="InterPro" id="IPR013216">
    <property type="entry name" value="Methyltransf_11"/>
</dbReference>
<organism evidence="2 3">
    <name type="scientific">Actinomadura miaoliensis</name>
    <dbReference type="NCBI Taxonomy" id="430685"/>
    <lineage>
        <taxon>Bacteria</taxon>
        <taxon>Bacillati</taxon>
        <taxon>Actinomycetota</taxon>
        <taxon>Actinomycetes</taxon>
        <taxon>Streptosporangiales</taxon>
        <taxon>Thermomonosporaceae</taxon>
        <taxon>Actinomadura</taxon>
    </lineage>
</organism>
<dbReference type="GO" id="GO:0008168">
    <property type="term" value="F:methyltransferase activity"/>
    <property type="evidence" value="ECO:0007669"/>
    <property type="project" value="UniProtKB-KW"/>
</dbReference>
<dbReference type="PANTHER" id="PTHR43591:SF24">
    <property type="entry name" value="2-METHOXY-6-POLYPRENYL-1,4-BENZOQUINOL METHYLASE, MITOCHONDRIAL"/>
    <property type="match status" value="1"/>
</dbReference>
<dbReference type="SUPFAM" id="SSF53335">
    <property type="entry name" value="S-adenosyl-L-methionine-dependent methyltransferases"/>
    <property type="match status" value="1"/>
</dbReference>
<dbReference type="GO" id="GO:0032259">
    <property type="term" value="P:methylation"/>
    <property type="evidence" value="ECO:0007669"/>
    <property type="project" value="UniProtKB-KW"/>
</dbReference>
<dbReference type="CDD" id="cd02440">
    <property type="entry name" value="AdoMet_MTases"/>
    <property type="match status" value="1"/>
</dbReference>